<dbReference type="PANTHER" id="PTHR31084">
    <property type="entry name" value="ALPHA-L-FUCOSIDASE 2"/>
    <property type="match status" value="1"/>
</dbReference>
<dbReference type="Pfam" id="PF21307">
    <property type="entry name" value="Glyco_hydro_95_C"/>
    <property type="match status" value="1"/>
</dbReference>
<feature type="domain" description="Glycosyl hydrolase family 95 catalytic" evidence="2">
    <location>
        <begin position="287"/>
        <end position="656"/>
    </location>
</feature>
<dbReference type="EMBL" id="JACRSV010000002">
    <property type="protein sequence ID" value="MBC8560032.1"/>
    <property type="molecule type" value="Genomic_DNA"/>
</dbReference>
<dbReference type="GO" id="GO:0005975">
    <property type="term" value="P:carbohydrate metabolic process"/>
    <property type="evidence" value="ECO:0007669"/>
    <property type="project" value="InterPro"/>
</dbReference>
<evidence type="ECO:0000259" key="1">
    <source>
        <dbReference type="Pfam" id="PF21307"/>
    </source>
</evidence>
<dbReference type="AlphaFoldDB" id="A0A926E4E9"/>
<dbReference type="Gene3D" id="1.50.10.10">
    <property type="match status" value="1"/>
</dbReference>
<accession>A0A926E4E9</accession>
<dbReference type="PANTHER" id="PTHR31084:SF0">
    <property type="entry name" value="ALPHA-L-FUCOSIDASE 2"/>
    <property type="match status" value="1"/>
</dbReference>
<evidence type="ECO:0000259" key="2">
    <source>
        <dbReference type="Pfam" id="PF22124"/>
    </source>
</evidence>
<evidence type="ECO:0000313" key="4">
    <source>
        <dbReference type="Proteomes" id="UP000610760"/>
    </source>
</evidence>
<feature type="domain" description="Alpha fucosidase A-like C-terminal" evidence="1">
    <location>
        <begin position="658"/>
        <end position="749"/>
    </location>
</feature>
<organism evidence="3 4">
    <name type="scientific">Fumia xinanensis</name>
    <dbReference type="NCBI Taxonomy" id="2763659"/>
    <lineage>
        <taxon>Bacteria</taxon>
        <taxon>Bacillati</taxon>
        <taxon>Bacillota</taxon>
        <taxon>Clostridia</taxon>
        <taxon>Eubacteriales</taxon>
        <taxon>Oscillospiraceae</taxon>
        <taxon>Fumia</taxon>
    </lineage>
</organism>
<dbReference type="InterPro" id="IPR008928">
    <property type="entry name" value="6-hairpin_glycosidase_sf"/>
</dbReference>
<dbReference type="InterPro" id="IPR012341">
    <property type="entry name" value="6hp_glycosidase-like_sf"/>
</dbReference>
<dbReference type="SUPFAM" id="SSF48208">
    <property type="entry name" value="Six-hairpin glycosidases"/>
    <property type="match status" value="1"/>
</dbReference>
<protein>
    <recommendedName>
        <fullName evidence="5">Alpha-L-fucosidase</fullName>
    </recommendedName>
</protein>
<dbReference type="GO" id="GO:0004560">
    <property type="term" value="F:alpha-L-fucosidase activity"/>
    <property type="evidence" value="ECO:0007669"/>
    <property type="project" value="TreeGrafter"/>
</dbReference>
<keyword evidence="4" id="KW-1185">Reference proteome</keyword>
<dbReference type="RefSeq" id="WP_249294993.1">
    <property type="nucleotide sequence ID" value="NZ_JACRSV010000002.1"/>
</dbReference>
<comment type="caution">
    <text evidence="3">The sequence shown here is derived from an EMBL/GenBank/DDBJ whole genome shotgun (WGS) entry which is preliminary data.</text>
</comment>
<sequence length="785" mass="88341">MLDMKSFLRRQDMVYEKAAAEWEQHIPMGNGSMGGALWGEGPLFITLDRYDVWENRSGCAIDREAYTYENLRRLAAEGNASEVSRIFEPELGALYQKGTPPVFPTKLPMGRAKIAFSEPLTAFRARLSLCDGTVTGMLDFPGGRGTFTAFLHACRDVLSVELHLPRGVEISFFGAEPVLGEVRKILKSWGYPEPEYGKSDGMDYWRQEIPEQGETCVIWAKEALPAENEGETALRLLWSTASANGQASCIEKAAGNLHEVLEADFEAIYGEHRDWWKEYWEKSLVSIPDPKLESLYYCELYKLGCAVRPHGDPVSLQGLWTKDGVLPPWNGDYHFDMNVQETYWCVYSSNRLELGTSLNDMLEKILPRMEEYCRDFYGCEGAMLPCAVAKNGQIIHGWHTVNLWLGNGLWAAHHLWLSYLYSKDGDFLREQGYPLMKKLMGPAERVLEKREDGLWHLPFGSSPEWRDNTLKAWGEDGSGDLALIRFLVDALLKSAEILGLSEEKRPLWEDIWEHLAPFPTHTDWCGEGLSIQRGEPLSSSHRHHTHLMGIYPLDVLNIEQGEEAKRLIASSLMQWWRRGKGEWTGWSFPWAACICARAGYANAALHDLHEYMTGFILENTQHQNGDPGRHGIGIWDYRPMTVEAGFAVVAAVNELLLQSWGGVIRVFPHMPDVWRDASFETLRAEGAFLVSASLRGGKIAYLRIESEAGGVCRVKNPYEGSCRLMSGGHEKIFSGELLSFETVPGGSYLLLPEDAAVSDGDFTFSPLPFYSHQACPFGLKESPSL</sequence>
<evidence type="ECO:0008006" key="5">
    <source>
        <dbReference type="Google" id="ProtNLM"/>
    </source>
</evidence>
<evidence type="ECO:0000313" key="3">
    <source>
        <dbReference type="EMBL" id="MBC8560032.1"/>
    </source>
</evidence>
<reference evidence="3" key="1">
    <citation type="submission" date="2020-08" db="EMBL/GenBank/DDBJ databases">
        <title>Genome public.</title>
        <authorList>
            <person name="Liu C."/>
            <person name="Sun Q."/>
        </authorList>
    </citation>
    <scope>NUCLEOTIDE SEQUENCE</scope>
    <source>
        <strain evidence="3">NSJ-33</strain>
    </source>
</reference>
<gene>
    <name evidence="3" type="ORF">H8710_08135</name>
</gene>
<dbReference type="Pfam" id="PF22124">
    <property type="entry name" value="Glyco_hydro_95_cat"/>
    <property type="match status" value="1"/>
</dbReference>
<dbReference type="Proteomes" id="UP000610760">
    <property type="component" value="Unassembled WGS sequence"/>
</dbReference>
<name>A0A926E4E9_9FIRM</name>
<dbReference type="InterPro" id="IPR049053">
    <property type="entry name" value="AFCA-like_C"/>
</dbReference>
<proteinExistence type="predicted"/>
<dbReference type="InterPro" id="IPR054363">
    <property type="entry name" value="GH95_cat"/>
</dbReference>